<evidence type="ECO:0000313" key="2">
    <source>
        <dbReference type="Proteomes" id="UP001444071"/>
    </source>
</evidence>
<dbReference type="Gene3D" id="2.60.120.920">
    <property type="match status" value="1"/>
</dbReference>
<organism evidence="1 2">
    <name type="scientific">Xenotaenia resolanae</name>
    <dbReference type="NCBI Taxonomy" id="208358"/>
    <lineage>
        <taxon>Eukaryota</taxon>
        <taxon>Metazoa</taxon>
        <taxon>Chordata</taxon>
        <taxon>Craniata</taxon>
        <taxon>Vertebrata</taxon>
        <taxon>Euteleostomi</taxon>
        <taxon>Actinopterygii</taxon>
        <taxon>Neopterygii</taxon>
        <taxon>Teleostei</taxon>
        <taxon>Neoteleostei</taxon>
        <taxon>Acanthomorphata</taxon>
        <taxon>Ovalentaria</taxon>
        <taxon>Atherinomorphae</taxon>
        <taxon>Cyprinodontiformes</taxon>
        <taxon>Goodeidae</taxon>
        <taxon>Xenotaenia</taxon>
    </lineage>
</organism>
<dbReference type="Proteomes" id="UP001444071">
    <property type="component" value="Unassembled WGS sequence"/>
</dbReference>
<comment type="caution">
    <text evidence="1">The sequence shown here is derived from an EMBL/GenBank/DDBJ whole genome shotgun (WGS) entry which is preliminary data.</text>
</comment>
<evidence type="ECO:0000313" key="1">
    <source>
        <dbReference type="EMBL" id="MEQ2268179.1"/>
    </source>
</evidence>
<evidence type="ECO:0008006" key="3">
    <source>
        <dbReference type="Google" id="ProtNLM"/>
    </source>
</evidence>
<keyword evidence="2" id="KW-1185">Reference proteome</keyword>
<dbReference type="EMBL" id="JAHRIM010045641">
    <property type="protein sequence ID" value="MEQ2268179.1"/>
    <property type="molecule type" value="Genomic_DNA"/>
</dbReference>
<reference evidence="1 2" key="1">
    <citation type="submission" date="2021-06" db="EMBL/GenBank/DDBJ databases">
        <authorList>
            <person name="Palmer J.M."/>
        </authorList>
    </citation>
    <scope>NUCLEOTIDE SEQUENCE [LARGE SCALE GENOMIC DNA]</scope>
    <source>
        <strain evidence="1 2">XR_2019</strain>
        <tissue evidence="1">Muscle</tissue>
    </source>
</reference>
<dbReference type="SUPFAM" id="SSF49899">
    <property type="entry name" value="Concanavalin A-like lectins/glucanases"/>
    <property type="match status" value="1"/>
</dbReference>
<gene>
    <name evidence="1" type="ORF">XENORESO_016789</name>
</gene>
<dbReference type="InterPro" id="IPR043136">
    <property type="entry name" value="B30.2/SPRY_sf"/>
</dbReference>
<proteinExistence type="predicted"/>
<accession>A0ABV0WGD4</accession>
<protein>
    <recommendedName>
        <fullName evidence="3">B30.2/SPRY domain-containing protein</fullName>
    </recommendedName>
</protein>
<dbReference type="InterPro" id="IPR013320">
    <property type="entry name" value="ConA-like_dom_sf"/>
</dbReference>
<name>A0ABV0WGD4_9TELE</name>
<sequence>MSRTGNKYDSLFGCNSNSWYLTFDPEDSTKSYQNRIRIPVSGPVSSRIGVYLDRRAGVLAFCSISETLTLLYRVQTTITQQLDVGVGLRTFGSSAEFIKLRNH</sequence>